<dbReference type="Proteomes" id="UP000321764">
    <property type="component" value="Unassembled WGS sequence"/>
</dbReference>
<keyword evidence="1" id="KW-0812">Transmembrane</keyword>
<protein>
    <submittedName>
        <fullName evidence="2">Uncharacterized protein</fullName>
    </submittedName>
</protein>
<proteinExistence type="predicted"/>
<dbReference type="AlphaFoldDB" id="A0A5C8Z808"/>
<sequence>MNIHFKHLYNRPLWQRFLIFAVSVFLMISLFWIGMVFIISFAVIAFTLAIVNKIKMKITGRPLFSGPKHFHRYQSQFRQNDVIEGEVVNRDDSKD</sequence>
<dbReference type="RefSeq" id="WP_147712826.1">
    <property type="nucleotide sequence ID" value="NZ_VKAD01000001.1"/>
</dbReference>
<comment type="caution">
    <text evidence="2">The sequence shown here is derived from an EMBL/GenBank/DDBJ whole genome shotgun (WGS) entry which is preliminary data.</text>
</comment>
<evidence type="ECO:0000256" key="1">
    <source>
        <dbReference type="SAM" id="Phobius"/>
    </source>
</evidence>
<evidence type="ECO:0000313" key="3">
    <source>
        <dbReference type="Proteomes" id="UP000321764"/>
    </source>
</evidence>
<dbReference type="EMBL" id="VKAD01000001">
    <property type="protein sequence ID" value="TXR53444.1"/>
    <property type="molecule type" value="Genomic_DNA"/>
</dbReference>
<accession>A0A5C8Z808</accession>
<evidence type="ECO:0000313" key="2">
    <source>
        <dbReference type="EMBL" id="TXR53444.1"/>
    </source>
</evidence>
<feature type="transmembrane region" description="Helical" evidence="1">
    <location>
        <begin position="18"/>
        <end position="51"/>
    </location>
</feature>
<reference evidence="2 3" key="1">
    <citation type="submission" date="2019-07" db="EMBL/GenBank/DDBJ databases">
        <title>Reinekea sp. strain SSH23 genome sequencing and assembly.</title>
        <authorList>
            <person name="Kim I."/>
        </authorList>
    </citation>
    <scope>NUCLEOTIDE SEQUENCE [LARGE SCALE GENOMIC DNA]</scope>
    <source>
        <strain evidence="2 3">SSH23</strain>
    </source>
</reference>
<keyword evidence="3" id="KW-1185">Reference proteome</keyword>
<keyword evidence="1" id="KW-1133">Transmembrane helix</keyword>
<name>A0A5C8Z808_9GAMM</name>
<keyword evidence="1" id="KW-0472">Membrane</keyword>
<dbReference type="OrthoDB" id="6197976at2"/>
<gene>
    <name evidence="2" type="ORF">FME95_02415</name>
</gene>
<organism evidence="2 3">
    <name type="scientific">Reinekea thalattae</name>
    <dbReference type="NCBI Taxonomy" id="2593301"/>
    <lineage>
        <taxon>Bacteria</taxon>
        <taxon>Pseudomonadati</taxon>
        <taxon>Pseudomonadota</taxon>
        <taxon>Gammaproteobacteria</taxon>
        <taxon>Oceanospirillales</taxon>
        <taxon>Saccharospirillaceae</taxon>
        <taxon>Reinekea</taxon>
    </lineage>
</organism>